<reference evidence="4" key="1">
    <citation type="submission" date="2019-02" db="EMBL/GenBank/DDBJ databases">
        <title>Draft genome sequence of Enterococcus sp. Gos25-1.</title>
        <authorList>
            <person name="Tanaka N."/>
            <person name="Shiwa Y."/>
            <person name="Fujita N."/>
        </authorList>
    </citation>
    <scope>NUCLEOTIDE SEQUENCE [LARGE SCALE GENOMIC DNA]</scope>
    <source>
        <strain evidence="4">Gos25-1</strain>
    </source>
</reference>
<dbReference type="Proteomes" id="UP000290567">
    <property type="component" value="Unassembled WGS sequence"/>
</dbReference>
<dbReference type="GO" id="GO:0004668">
    <property type="term" value="F:protein-arginine deiminase activity"/>
    <property type="evidence" value="ECO:0007669"/>
    <property type="project" value="InterPro"/>
</dbReference>
<dbReference type="NCBIfam" id="TIGR03380">
    <property type="entry name" value="agmatine_aguA"/>
    <property type="match status" value="1"/>
</dbReference>
<sequence>MARRLDSTPKKDGFRMPGEFEPQKQIWMIWPERPDNWQHGGKDAQKAFVEVAQAIRKFVPVTMCVSAGQFEHCRNSLSDDIRVVEVTTDDAWMRDCGPTFVVNDQGDVRAVDWDFNAWGGLVDGLYFPWHYDQKVAQKVCEIEYVDTYHTPEFVLEGGSIHVDGEGTVMVTEMCLLSEGRNPHLNREEIEDMLKEYLNVEKVIWVKDGIDPDETNGHIDDVACFVRPGEVACIYTEDQDHPFYDVAKETYDFLSSQTDAKGRKLIVHKLCTTIDPVTYGAEYEVDSIAGSIPRHADDICITSYMNFLITNGAIIAPQYGDKNDALALEQLQEMFPDREIVGVQTRQIVYGGGNIHCITQQQPKG</sequence>
<dbReference type="PANTHER" id="PTHR31377:SF0">
    <property type="entry name" value="AGMATINE DEIMINASE-RELATED"/>
    <property type="match status" value="1"/>
</dbReference>
<dbReference type="HAMAP" id="MF_01841">
    <property type="entry name" value="Agmatine_deimin"/>
    <property type="match status" value="1"/>
</dbReference>
<dbReference type="OrthoDB" id="9808013at2"/>
<feature type="active site" description="Amidino-cysteine intermediate" evidence="2">
    <location>
        <position position="356"/>
    </location>
</feature>
<comment type="similarity">
    <text evidence="2">Belongs to the agmatine deiminase family.</text>
</comment>
<dbReference type="PANTHER" id="PTHR31377">
    <property type="entry name" value="AGMATINE DEIMINASE-RELATED"/>
    <property type="match status" value="1"/>
</dbReference>
<evidence type="ECO:0000256" key="2">
    <source>
        <dbReference type="HAMAP-Rule" id="MF_01841"/>
    </source>
</evidence>
<protein>
    <recommendedName>
        <fullName evidence="2">Putative agmatine deiminase</fullName>
        <ecNumber evidence="2">3.5.3.12</ecNumber>
    </recommendedName>
    <alternativeName>
        <fullName evidence="2">Agmatine iminohydrolase</fullName>
    </alternativeName>
</protein>
<comment type="catalytic activity">
    <reaction evidence="2">
        <text>agmatine + H2O = N-carbamoylputrescine + NH4(+)</text>
        <dbReference type="Rhea" id="RHEA:18037"/>
        <dbReference type="ChEBI" id="CHEBI:15377"/>
        <dbReference type="ChEBI" id="CHEBI:28938"/>
        <dbReference type="ChEBI" id="CHEBI:58145"/>
        <dbReference type="ChEBI" id="CHEBI:58318"/>
        <dbReference type="EC" id="3.5.3.12"/>
    </reaction>
</comment>
<comment type="caution">
    <text evidence="3">The sequence shown here is derived from an EMBL/GenBank/DDBJ whole genome shotgun (WGS) entry which is preliminary data.</text>
</comment>
<keyword evidence="1 2" id="KW-0378">Hydrolase</keyword>
<dbReference type="GO" id="GO:0009446">
    <property type="term" value="P:putrescine biosynthetic process"/>
    <property type="evidence" value="ECO:0007669"/>
    <property type="project" value="InterPro"/>
</dbReference>
<dbReference type="Gene3D" id="3.75.10.10">
    <property type="entry name" value="L-arginine/glycine Amidinotransferase, Chain A"/>
    <property type="match status" value="1"/>
</dbReference>
<evidence type="ECO:0000313" key="3">
    <source>
        <dbReference type="EMBL" id="GCF94944.1"/>
    </source>
</evidence>
<evidence type="ECO:0000313" key="4">
    <source>
        <dbReference type="Proteomes" id="UP000290567"/>
    </source>
</evidence>
<gene>
    <name evidence="3" type="primary">aguA_1</name>
    <name evidence="2" type="synonym">aguA</name>
    <name evidence="3" type="ORF">NRIC_28350</name>
</gene>
<keyword evidence="4" id="KW-1185">Reference proteome</keyword>
<accession>A0A4P5PEA6</accession>
<dbReference type="GO" id="GO:0047632">
    <property type="term" value="F:agmatine deiminase activity"/>
    <property type="evidence" value="ECO:0007669"/>
    <property type="project" value="UniProtKB-UniRule"/>
</dbReference>
<dbReference type="EMBL" id="BJCC01000025">
    <property type="protein sequence ID" value="GCF94944.1"/>
    <property type="molecule type" value="Genomic_DNA"/>
</dbReference>
<proteinExistence type="inferred from homology"/>
<dbReference type="EC" id="3.5.3.12" evidence="2"/>
<dbReference type="InterPro" id="IPR017754">
    <property type="entry name" value="Agmatine_deiminase"/>
</dbReference>
<dbReference type="InterPro" id="IPR007466">
    <property type="entry name" value="Peptidyl-Arg-deiminase_porph"/>
</dbReference>
<dbReference type="AlphaFoldDB" id="A0A4P5PEA6"/>
<organism evidence="3 4">
    <name type="scientific">Enterococcus florum</name>
    <dbReference type="NCBI Taxonomy" id="2480627"/>
    <lineage>
        <taxon>Bacteria</taxon>
        <taxon>Bacillati</taxon>
        <taxon>Bacillota</taxon>
        <taxon>Bacilli</taxon>
        <taxon>Lactobacillales</taxon>
        <taxon>Enterococcaceae</taxon>
        <taxon>Enterococcus</taxon>
    </lineage>
</organism>
<dbReference type="SUPFAM" id="SSF55909">
    <property type="entry name" value="Pentein"/>
    <property type="match status" value="1"/>
</dbReference>
<name>A0A4P5PEA6_9ENTE</name>
<dbReference type="NCBIfam" id="NF010070">
    <property type="entry name" value="PRK13551.1"/>
    <property type="match status" value="1"/>
</dbReference>
<dbReference type="Pfam" id="PF04371">
    <property type="entry name" value="PAD_porph"/>
    <property type="match status" value="1"/>
</dbReference>
<evidence type="ECO:0000256" key="1">
    <source>
        <dbReference type="ARBA" id="ARBA00022801"/>
    </source>
</evidence>
<dbReference type="RefSeq" id="WP_146623349.1">
    <property type="nucleotide sequence ID" value="NZ_BJCC01000025.1"/>
</dbReference>